<evidence type="ECO:0000259" key="7">
    <source>
        <dbReference type="PROSITE" id="PS51671"/>
    </source>
</evidence>
<comment type="caution">
    <text evidence="6">Lacks conserved residue(s) required for the propagation of feature annotation.</text>
</comment>
<feature type="domain" description="ACT" evidence="7">
    <location>
        <begin position="829"/>
        <end position="904"/>
    </location>
</feature>
<dbReference type="SUPFAM" id="SSF81301">
    <property type="entry name" value="Nucleotidyltransferase"/>
    <property type="match status" value="1"/>
</dbReference>
<gene>
    <name evidence="6 8" type="primary">glnD</name>
    <name evidence="8" type="ORF">ABFZ84_02675</name>
</gene>
<evidence type="ECO:0000256" key="4">
    <source>
        <dbReference type="ARBA" id="ARBA00022842"/>
    </source>
</evidence>
<evidence type="ECO:0000313" key="9">
    <source>
        <dbReference type="Proteomes" id="UP001560685"/>
    </source>
</evidence>
<dbReference type="GO" id="GO:0008773">
    <property type="term" value="F:[protein-PII] uridylyltransferase activity"/>
    <property type="evidence" value="ECO:0007669"/>
    <property type="project" value="UniProtKB-EC"/>
</dbReference>
<comment type="catalytic activity">
    <reaction evidence="6">
        <text>[protein-PII]-L-tyrosine + UTP = [protein-PII]-uridylyl-L-tyrosine + diphosphate</text>
        <dbReference type="Rhea" id="RHEA:13673"/>
        <dbReference type="Rhea" id="RHEA-COMP:12147"/>
        <dbReference type="Rhea" id="RHEA-COMP:12148"/>
        <dbReference type="ChEBI" id="CHEBI:33019"/>
        <dbReference type="ChEBI" id="CHEBI:46398"/>
        <dbReference type="ChEBI" id="CHEBI:46858"/>
        <dbReference type="ChEBI" id="CHEBI:90602"/>
        <dbReference type="EC" id="2.7.7.59"/>
    </reaction>
</comment>
<dbReference type="CDD" id="cd05401">
    <property type="entry name" value="NT_GlnE_GlnD_like"/>
    <property type="match status" value="1"/>
</dbReference>
<comment type="activity regulation">
    <text evidence="6">Uridylyltransferase (UTase) activity is inhibited by glutamine, while glutamine activates uridylyl-removing (UR) activity.</text>
</comment>
<dbReference type="EMBL" id="JBEHZE010000001">
    <property type="protein sequence ID" value="MEX6632441.1"/>
    <property type="molecule type" value="Genomic_DNA"/>
</dbReference>
<dbReference type="CDD" id="cd04900">
    <property type="entry name" value="ACT_UUR-like_1"/>
    <property type="match status" value="1"/>
</dbReference>
<sequence>MTIKQSADTSYLASETLDEAIAAAMLADRAGQAHGATGKVLKNSLLTLRRKTMRDVVRGDRIALKLSRGVDEMVKSLVKNAGDNFGDDIAVCAVGGFGRSELAPYSDIDLLFLHRPQIETQLRDTLNKLLYPLWDSGVKLGYAAHTPKSAVDFCKEDIVARTAYLDARFLCGSKDIFDEFHTAYDKLRKRTIPEFVTAKLDEQNERQAKQFETRYLVEPDVKEGKGGLRDLQTIRWLYNYAYGDAVQTNAAMDKVMGASERQAIVKAERFLWSVRAHLHDLRGRADEKLSFDVQPEIATRLGYADRKNMTAAERLMKHYFVNAVEVGRLTRLLCARLEEERSKRLPRLPKMLPRALQQDEASGKPNLRIRNGRLDFENPSRARSAPRDMFRLFRAFGKEPKIDFHPDALAIVTEQTASVTLEVRRDPVIAKLFAGILTDSVDPVRVLRIMTETGLLGKYIPAFGSIVGRIDYGLYRRFTLDEHVLRCVRFIVDIYRNRLEEDHPIATHIVRNAENPLVFFYGVLLHEAKWSLKEKSVIACEKLVTRVSKRLGMNEADASLIGWAASRHLMLVRTAERRNLTESHVISAFARSVGTRARLDLMLVISVCHLRVVGVQSWDEMTRRRLSELYDGAALWFEHGDKALEKKLDDRAVLVRREAETRLVGWADQDKNAFLGRLDDSMMRMLDPEIIVRFAMLARAAERDAANSAVVATPRDGDLEAIVYTDDRAGLLADLAGAVASTGMSVRTVQALTTADGKAIDIFIIQSPDGVPVEDVEQTRRLHGALLTAASTRPETPPKLRRRIGDRREIFTVEADVRIEPNASETATVIEAEGLDRPGLLYELTGALADAGATIISSHISTYGERAVDAFYLQDRNGQKLTDPATLAHIEKTLFEVLTAGSEA</sequence>
<keyword evidence="2 6" id="KW-0548">Nucleotidyltransferase</keyword>
<dbReference type="HAMAP" id="MF_00277">
    <property type="entry name" value="PII_uridylyl_transf"/>
    <property type="match status" value="1"/>
</dbReference>
<reference evidence="8 9" key="1">
    <citation type="submission" date="2024-05" db="EMBL/GenBank/DDBJ databases">
        <title>Three bacterial strains, DH-69, EH-24, and ECK-19 isolated from coastal sediments.</title>
        <authorList>
            <person name="Ye Y.-Q."/>
            <person name="Du Z.-J."/>
        </authorList>
    </citation>
    <scope>NUCLEOTIDE SEQUENCE [LARGE SCALE GENOMIC DNA]</scope>
    <source>
        <strain evidence="8 9">ECK-19</strain>
    </source>
</reference>
<comment type="similarity">
    <text evidence="6">Belongs to the GlnD family.</text>
</comment>
<comment type="catalytic activity">
    <reaction evidence="6">
        <text>[protein-PII]-uridylyl-L-tyrosine + H2O = [protein-PII]-L-tyrosine + UMP + H(+)</text>
        <dbReference type="Rhea" id="RHEA:48600"/>
        <dbReference type="Rhea" id="RHEA-COMP:12147"/>
        <dbReference type="Rhea" id="RHEA-COMP:12148"/>
        <dbReference type="ChEBI" id="CHEBI:15377"/>
        <dbReference type="ChEBI" id="CHEBI:15378"/>
        <dbReference type="ChEBI" id="CHEBI:46858"/>
        <dbReference type="ChEBI" id="CHEBI:57865"/>
        <dbReference type="ChEBI" id="CHEBI:90602"/>
    </reaction>
</comment>
<keyword evidence="5 6" id="KW-0511">Multifunctional enzyme</keyword>
<dbReference type="InterPro" id="IPR013546">
    <property type="entry name" value="PII_UdlTrfase/GS_AdlTrfase"/>
</dbReference>
<dbReference type="InterPro" id="IPR002912">
    <property type="entry name" value="ACT_dom"/>
</dbReference>
<evidence type="ECO:0000256" key="6">
    <source>
        <dbReference type="HAMAP-Rule" id="MF_00277"/>
    </source>
</evidence>
<protein>
    <recommendedName>
        <fullName evidence="6">Bifunctional uridylyltransferase/uridylyl-removing enzyme</fullName>
        <shortName evidence="6">UTase/UR</shortName>
    </recommendedName>
    <alternativeName>
        <fullName evidence="6">Bifunctional [protein-PII] modification enzyme</fullName>
    </alternativeName>
    <alternativeName>
        <fullName evidence="6">Bifunctional nitrogen sensor protein</fullName>
    </alternativeName>
    <domain>
        <recommendedName>
            <fullName evidence="6">[Protein-PII] uridylyltransferase</fullName>
            <shortName evidence="6">PII uridylyltransferase</shortName>
            <shortName evidence="6">UTase</shortName>
            <ecNumber evidence="6">2.7.7.59</ecNumber>
        </recommendedName>
    </domain>
    <domain>
        <recommendedName>
            <fullName evidence="6">[Protein-PII]-UMP uridylyl-removing enzyme</fullName>
            <shortName evidence="6">UR</shortName>
            <ecNumber evidence="6">3.1.4.-</ecNumber>
        </recommendedName>
    </domain>
</protein>
<dbReference type="InterPro" id="IPR043519">
    <property type="entry name" value="NT_sf"/>
</dbReference>
<evidence type="ECO:0000256" key="2">
    <source>
        <dbReference type="ARBA" id="ARBA00022695"/>
    </source>
</evidence>
<dbReference type="Pfam" id="PF08335">
    <property type="entry name" value="GlnD_UR_UTase"/>
    <property type="match status" value="1"/>
</dbReference>
<comment type="function">
    <text evidence="6">Modifies, by uridylylation and deuridylylation, the PII regulatory proteins (GlnB and homologs), in response to the nitrogen status of the cell that GlnD senses through the glutamine level. Under low glutamine levels, catalyzes the conversion of the PII proteins and UTP to PII-UMP and PPi, while under higher glutamine levels, GlnD hydrolyzes PII-UMP to PII and UMP (deuridylylation). Thus, controls uridylylation state and activity of the PII proteins, and plays an important role in the regulation of nitrogen metabolism.</text>
</comment>
<dbReference type="Proteomes" id="UP001560685">
    <property type="component" value="Unassembled WGS sequence"/>
</dbReference>
<dbReference type="InterPro" id="IPR045865">
    <property type="entry name" value="ACT-like_dom_sf"/>
</dbReference>
<dbReference type="RefSeq" id="WP_369312365.1">
    <property type="nucleotide sequence ID" value="NZ_JBEHZE010000001.1"/>
</dbReference>
<dbReference type="Gene3D" id="3.30.70.260">
    <property type="match status" value="1"/>
</dbReference>
<evidence type="ECO:0000256" key="1">
    <source>
        <dbReference type="ARBA" id="ARBA00022679"/>
    </source>
</evidence>
<dbReference type="SUPFAM" id="SSF81891">
    <property type="entry name" value="Poly A polymerase C-terminal region-like"/>
    <property type="match status" value="1"/>
</dbReference>
<dbReference type="SUPFAM" id="SSF81593">
    <property type="entry name" value="Nucleotidyltransferase substrate binding subunit/domain"/>
    <property type="match status" value="1"/>
</dbReference>
<name>A0ABV3Z0Y3_9PROT</name>
<proteinExistence type="inferred from homology"/>
<dbReference type="SUPFAM" id="SSF55021">
    <property type="entry name" value="ACT-like"/>
    <property type="match status" value="2"/>
</dbReference>
<evidence type="ECO:0000256" key="5">
    <source>
        <dbReference type="ARBA" id="ARBA00023268"/>
    </source>
</evidence>
<evidence type="ECO:0000313" key="8">
    <source>
        <dbReference type="EMBL" id="MEX6632441.1"/>
    </source>
</evidence>
<comment type="caution">
    <text evidence="8">The sequence shown here is derived from an EMBL/GenBank/DDBJ whole genome shotgun (WGS) entry which is preliminary data.</text>
</comment>
<feature type="domain" description="ACT" evidence="7">
    <location>
        <begin position="720"/>
        <end position="803"/>
    </location>
</feature>
<dbReference type="EC" id="2.7.7.59" evidence="6"/>
<accession>A0ABV3Z0Y3</accession>
<dbReference type="PROSITE" id="PS51671">
    <property type="entry name" value="ACT"/>
    <property type="match status" value="2"/>
</dbReference>
<comment type="cofactor">
    <cofactor evidence="6">
        <name>Mg(2+)</name>
        <dbReference type="ChEBI" id="CHEBI:18420"/>
    </cofactor>
</comment>
<keyword evidence="3 6" id="KW-0378">Hydrolase</keyword>
<dbReference type="PANTHER" id="PTHR47320:SF1">
    <property type="entry name" value="BIFUNCTIONAL URIDYLYLTRANSFERASE_URIDYLYL-REMOVING ENZYME"/>
    <property type="match status" value="1"/>
</dbReference>
<dbReference type="InterPro" id="IPR010043">
    <property type="entry name" value="UTase/UR"/>
</dbReference>
<evidence type="ECO:0000256" key="3">
    <source>
        <dbReference type="ARBA" id="ARBA00022801"/>
    </source>
</evidence>
<keyword evidence="9" id="KW-1185">Reference proteome</keyword>
<keyword evidence="1 6" id="KW-0808">Transferase</keyword>
<dbReference type="Gene3D" id="3.30.460.10">
    <property type="entry name" value="Beta Polymerase, domain 2"/>
    <property type="match status" value="1"/>
</dbReference>
<dbReference type="PIRSF" id="PIRSF006288">
    <property type="entry name" value="PII_uridyltransf"/>
    <property type="match status" value="1"/>
</dbReference>
<dbReference type="NCBIfam" id="TIGR01693">
    <property type="entry name" value="UTase_glnD"/>
    <property type="match status" value="1"/>
</dbReference>
<comment type="domain">
    <text evidence="6">Has four distinct domains: an N-terminal nucleotidyltransferase (NT) domain responsible for UTase activity, a central HD domain that encodes UR activity, and two C-terminal ACT domains that seem to have a role in glutamine sensing.</text>
</comment>
<feature type="region of interest" description="Uridylyltransferase" evidence="6">
    <location>
        <begin position="1"/>
        <end position="355"/>
    </location>
</feature>
<dbReference type="PANTHER" id="PTHR47320">
    <property type="entry name" value="BIFUNCTIONAL URIDYLYLTRANSFERASE/URIDYLYL-REMOVING ENZYME"/>
    <property type="match status" value="1"/>
</dbReference>
<organism evidence="8 9">
    <name type="scientific">Hyphococcus lacteus</name>
    <dbReference type="NCBI Taxonomy" id="3143536"/>
    <lineage>
        <taxon>Bacteria</taxon>
        <taxon>Pseudomonadati</taxon>
        <taxon>Pseudomonadota</taxon>
        <taxon>Alphaproteobacteria</taxon>
        <taxon>Parvularculales</taxon>
        <taxon>Parvularculaceae</taxon>
        <taxon>Hyphococcus</taxon>
    </lineage>
</organism>
<dbReference type="EC" id="3.1.4.-" evidence="6"/>
<dbReference type="CDD" id="cd04899">
    <property type="entry name" value="ACT_ACR-UUR-like_2"/>
    <property type="match status" value="1"/>
</dbReference>
<keyword evidence="4 6" id="KW-0460">Magnesium</keyword>